<evidence type="ECO:0000256" key="4">
    <source>
        <dbReference type="ARBA" id="ARBA00022692"/>
    </source>
</evidence>
<evidence type="ECO:0000256" key="1">
    <source>
        <dbReference type="ARBA" id="ARBA00004651"/>
    </source>
</evidence>
<dbReference type="PANTHER" id="PTHR43163">
    <property type="entry name" value="DIPEPTIDE TRANSPORT SYSTEM PERMEASE PROTEIN DPPB-RELATED"/>
    <property type="match status" value="1"/>
</dbReference>
<dbReference type="GO" id="GO:0005886">
    <property type="term" value="C:plasma membrane"/>
    <property type="evidence" value="ECO:0007669"/>
    <property type="project" value="UniProtKB-SubCell"/>
</dbReference>
<evidence type="ECO:0000256" key="3">
    <source>
        <dbReference type="ARBA" id="ARBA00022475"/>
    </source>
</evidence>
<dbReference type="InterPro" id="IPR045621">
    <property type="entry name" value="BPD_transp_1_N"/>
</dbReference>
<feature type="transmembrane region" description="Helical" evidence="7">
    <location>
        <begin position="36"/>
        <end position="58"/>
    </location>
</feature>
<dbReference type="AlphaFoldDB" id="A0A2V1HW73"/>
<keyword evidence="5 7" id="KW-1133">Transmembrane helix</keyword>
<name>A0A2V1HW73_9MICO</name>
<dbReference type="PROSITE" id="PS50928">
    <property type="entry name" value="ABC_TM1"/>
    <property type="match status" value="1"/>
</dbReference>
<evidence type="ECO:0000256" key="7">
    <source>
        <dbReference type="RuleBase" id="RU363032"/>
    </source>
</evidence>
<evidence type="ECO:0000256" key="6">
    <source>
        <dbReference type="ARBA" id="ARBA00023136"/>
    </source>
</evidence>
<protein>
    <recommendedName>
        <fullName evidence="9">ABC transmembrane type-1 domain-containing protein</fullName>
    </recommendedName>
</protein>
<dbReference type="InterPro" id="IPR035906">
    <property type="entry name" value="MetI-like_sf"/>
</dbReference>
<feature type="transmembrane region" description="Helical" evidence="7">
    <location>
        <begin position="132"/>
        <end position="154"/>
    </location>
</feature>
<keyword evidence="4 7" id="KW-0812">Transmembrane</keyword>
<dbReference type="InterPro" id="IPR000515">
    <property type="entry name" value="MetI-like"/>
</dbReference>
<evidence type="ECO:0000256" key="5">
    <source>
        <dbReference type="ARBA" id="ARBA00022989"/>
    </source>
</evidence>
<feature type="transmembrane region" description="Helical" evidence="7">
    <location>
        <begin position="291"/>
        <end position="313"/>
    </location>
</feature>
<dbReference type="OrthoDB" id="9778910at2"/>
<feature type="domain" description="ABC transmembrane type-1" evidence="9">
    <location>
        <begin position="126"/>
        <end position="352"/>
    </location>
</feature>
<comment type="subcellular location">
    <subcellularLocation>
        <location evidence="1 7">Cell membrane</location>
        <topology evidence="1 7">Multi-pass membrane protein</topology>
    </subcellularLocation>
</comment>
<proteinExistence type="inferred from homology"/>
<dbReference type="Proteomes" id="UP000244893">
    <property type="component" value="Unassembled WGS sequence"/>
</dbReference>
<evidence type="ECO:0000313" key="10">
    <source>
        <dbReference type="EMBL" id="PVZ96082.1"/>
    </source>
</evidence>
<evidence type="ECO:0000259" key="9">
    <source>
        <dbReference type="PROSITE" id="PS50928"/>
    </source>
</evidence>
<dbReference type="EMBL" id="QEOP01000001">
    <property type="protein sequence ID" value="PVZ96082.1"/>
    <property type="molecule type" value="Genomic_DNA"/>
</dbReference>
<keyword evidence="11" id="KW-1185">Reference proteome</keyword>
<keyword evidence="3" id="KW-1003">Cell membrane</keyword>
<feature type="transmembrane region" description="Helical" evidence="7">
    <location>
        <begin position="229"/>
        <end position="252"/>
    </location>
</feature>
<dbReference type="Pfam" id="PF00528">
    <property type="entry name" value="BPD_transp_1"/>
    <property type="match status" value="1"/>
</dbReference>
<dbReference type="CDD" id="cd06261">
    <property type="entry name" value="TM_PBP2"/>
    <property type="match status" value="1"/>
</dbReference>
<keyword evidence="6 7" id="KW-0472">Membrane</keyword>
<comment type="caution">
    <text evidence="10">The sequence shown here is derived from an EMBL/GenBank/DDBJ whole genome shotgun (WGS) entry which is preliminary data.</text>
</comment>
<evidence type="ECO:0000256" key="2">
    <source>
        <dbReference type="ARBA" id="ARBA00022448"/>
    </source>
</evidence>
<evidence type="ECO:0000256" key="8">
    <source>
        <dbReference type="SAM" id="MobiDB-lite"/>
    </source>
</evidence>
<dbReference type="RefSeq" id="WP_116755816.1">
    <property type="nucleotide sequence ID" value="NZ_JBHUEX010000001.1"/>
</dbReference>
<keyword evidence="2 7" id="KW-0813">Transport</keyword>
<evidence type="ECO:0000313" key="11">
    <source>
        <dbReference type="Proteomes" id="UP000244893"/>
    </source>
</evidence>
<gene>
    <name evidence="10" type="ORF">DDQ50_06495</name>
</gene>
<feature type="transmembrane region" description="Helical" evidence="7">
    <location>
        <begin position="166"/>
        <end position="193"/>
    </location>
</feature>
<sequence length="367" mass="39703">MTNDATLQKSPVRPSRRAGGSGPGARPARGGWLRRLATRILWIFVVVWAAVSLTFVLGRVVPADPARLAAGLNAGPEQVAEVRRQLGLDLPLWDQYLNYLGGILRLDLGDSIQSRQPVLQDILYFLPPTLELVFIAAFTYAVIGVSLGVVWALLPDGFRSKLINVISVIGAALPVFWIGLLLQLAVASGLGWLPVSGTLDYGDYGLARITGFTVLDSLLGGNTYALGDAIAHLILPVTALVVSQLGIALRLTRTTVSAELKKPYVRTARARGESEGKVVIVDVLRNSLAPVITMLGLQFGWLLGGTIIVEVVFSWPGLGLYAFNAFRTFDYNPILGITLVITATFVIVNELTDQIIRWLDPRVKELA</sequence>
<dbReference type="SUPFAM" id="SSF161098">
    <property type="entry name" value="MetI-like"/>
    <property type="match status" value="1"/>
</dbReference>
<dbReference type="GO" id="GO:0071916">
    <property type="term" value="F:dipeptide transmembrane transporter activity"/>
    <property type="evidence" value="ECO:0007669"/>
    <property type="project" value="TreeGrafter"/>
</dbReference>
<organism evidence="10 11">
    <name type="scientific">Amnibacterium flavum</name>
    <dbReference type="NCBI Taxonomy" id="2173173"/>
    <lineage>
        <taxon>Bacteria</taxon>
        <taxon>Bacillati</taxon>
        <taxon>Actinomycetota</taxon>
        <taxon>Actinomycetes</taxon>
        <taxon>Micrococcales</taxon>
        <taxon>Microbacteriaceae</taxon>
        <taxon>Amnibacterium</taxon>
    </lineage>
</organism>
<comment type="similarity">
    <text evidence="7">Belongs to the binding-protein-dependent transport system permease family.</text>
</comment>
<feature type="region of interest" description="Disordered" evidence="8">
    <location>
        <begin position="1"/>
        <end position="28"/>
    </location>
</feature>
<accession>A0A2V1HW73</accession>
<dbReference type="PANTHER" id="PTHR43163:SF6">
    <property type="entry name" value="DIPEPTIDE TRANSPORT SYSTEM PERMEASE PROTEIN DPPB-RELATED"/>
    <property type="match status" value="1"/>
</dbReference>
<reference evidence="10 11" key="1">
    <citation type="submission" date="2018-05" db="EMBL/GenBank/DDBJ databases">
        <title>Amnibacterium sp. M8JJ-5, whole genome shotgun sequence.</title>
        <authorList>
            <person name="Tuo L."/>
        </authorList>
    </citation>
    <scope>NUCLEOTIDE SEQUENCE [LARGE SCALE GENOMIC DNA]</scope>
    <source>
        <strain evidence="10 11">M8JJ-5</strain>
    </source>
</reference>
<dbReference type="Gene3D" id="1.10.3720.10">
    <property type="entry name" value="MetI-like"/>
    <property type="match status" value="1"/>
</dbReference>
<feature type="transmembrane region" description="Helical" evidence="7">
    <location>
        <begin position="333"/>
        <end position="352"/>
    </location>
</feature>
<dbReference type="Pfam" id="PF19300">
    <property type="entry name" value="BPD_transp_1_N"/>
    <property type="match status" value="1"/>
</dbReference>